<dbReference type="SUPFAM" id="SSF81296">
    <property type="entry name" value="E set domains"/>
    <property type="match status" value="1"/>
</dbReference>
<comment type="caution">
    <text evidence="4">The sequence shown here is derived from an EMBL/GenBank/DDBJ whole genome shotgun (WGS) entry which is preliminary data.</text>
</comment>
<gene>
    <name evidence="4" type="ORF">FVE85_4990</name>
</gene>
<keyword evidence="2" id="KW-0472">Membrane</keyword>
<dbReference type="InterPro" id="IPR013783">
    <property type="entry name" value="Ig-like_fold"/>
</dbReference>
<keyword evidence="2" id="KW-0812">Transmembrane</keyword>
<evidence type="ECO:0000313" key="4">
    <source>
        <dbReference type="EMBL" id="KAA8493853.1"/>
    </source>
</evidence>
<feature type="transmembrane region" description="Helical" evidence="2">
    <location>
        <begin position="363"/>
        <end position="382"/>
    </location>
</feature>
<dbReference type="InterPro" id="IPR014756">
    <property type="entry name" value="Ig_E-set"/>
</dbReference>
<dbReference type="InterPro" id="IPR032640">
    <property type="entry name" value="AMPK1_CBM"/>
</dbReference>
<dbReference type="CDD" id="cd02859">
    <property type="entry name" value="E_set_AMPKbeta_like_N"/>
    <property type="match status" value="1"/>
</dbReference>
<feature type="region of interest" description="Disordered" evidence="1">
    <location>
        <begin position="127"/>
        <end position="148"/>
    </location>
</feature>
<proteinExistence type="predicted"/>
<organism evidence="4 5">
    <name type="scientific">Porphyridium purpureum</name>
    <name type="common">Red alga</name>
    <name type="synonym">Porphyridium cruentum</name>
    <dbReference type="NCBI Taxonomy" id="35688"/>
    <lineage>
        <taxon>Eukaryota</taxon>
        <taxon>Rhodophyta</taxon>
        <taxon>Bangiophyceae</taxon>
        <taxon>Porphyridiales</taxon>
        <taxon>Porphyridiaceae</taxon>
        <taxon>Porphyridium</taxon>
    </lineage>
</organism>
<feature type="domain" description="AMP-activated protein kinase glycogen-binding" evidence="3">
    <location>
        <begin position="217"/>
        <end position="279"/>
    </location>
</feature>
<dbReference type="Pfam" id="PF16561">
    <property type="entry name" value="AMPK1_CBM"/>
    <property type="match status" value="1"/>
</dbReference>
<reference evidence="5" key="1">
    <citation type="journal article" date="2019" name="Nat. Commun.">
        <title>Expansion of phycobilisome linker gene families in mesophilic red algae.</title>
        <authorList>
            <person name="Lee J."/>
            <person name="Kim D."/>
            <person name="Bhattacharya D."/>
            <person name="Yoon H.S."/>
        </authorList>
    </citation>
    <scope>NUCLEOTIDE SEQUENCE [LARGE SCALE GENOMIC DNA]</scope>
    <source>
        <strain evidence="5">CCMP 1328</strain>
    </source>
</reference>
<keyword evidence="5" id="KW-1185">Reference proteome</keyword>
<dbReference type="AlphaFoldDB" id="A0A5J4YSP7"/>
<feature type="compositionally biased region" description="Low complexity" evidence="1">
    <location>
        <begin position="190"/>
        <end position="203"/>
    </location>
</feature>
<evidence type="ECO:0000256" key="2">
    <source>
        <dbReference type="SAM" id="Phobius"/>
    </source>
</evidence>
<feature type="compositionally biased region" description="Polar residues" evidence="1">
    <location>
        <begin position="65"/>
        <end position="75"/>
    </location>
</feature>
<accession>A0A5J4YSP7</accession>
<protein>
    <recommendedName>
        <fullName evidence="3">AMP-activated protein kinase glycogen-binding domain-containing protein</fullName>
    </recommendedName>
</protein>
<feature type="compositionally biased region" description="Polar residues" evidence="1">
    <location>
        <begin position="39"/>
        <end position="50"/>
    </location>
</feature>
<dbReference type="OrthoDB" id="531008at2759"/>
<evidence type="ECO:0000313" key="5">
    <source>
        <dbReference type="Proteomes" id="UP000324585"/>
    </source>
</evidence>
<feature type="region of interest" description="Disordered" evidence="1">
    <location>
        <begin position="20"/>
        <end position="107"/>
    </location>
</feature>
<keyword evidence="2" id="KW-1133">Transmembrane helix</keyword>
<dbReference type="Proteomes" id="UP000324585">
    <property type="component" value="Unassembled WGS sequence"/>
</dbReference>
<evidence type="ECO:0000259" key="3">
    <source>
        <dbReference type="Pfam" id="PF16561"/>
    </source>
</evidence>
<evidence type="ECO:0000256" key="1">
    <source>
        <dbReference type="SAM" id="MobiDB-lite"/>
    </source>
</evidence>
<dbReference type="EMBL" id="VRMN01000006">
    <property type="protein sequence ID" value="KAA8493853.1"/>
    <property type="molecule type" value="Genomic_DNA"/>
</dbReference>
<feature type="region of interest" description="Disordered" evidence="1">
    <location>
        <begin position="183"/>
        <end position="203"/>
    </location>
</feature>
<dbReference type="Gene3D" id="2.60.40.10">
    <property type="entry name" value="Immunoglobulins"/>
    <property type="match status" value="1"/>
</dbReference>
<name>A0A5J4YSP7_PORPP</name>
<sequence>MSSGSSARLASGVVVETAPLASASSSSAAVLQKKALGKSASSLDMQSGGASTPRAHSHVAPAHSGYSSGASTPRTPGSARSGALRRVGSTASLRNEPKSPRVSTPNNNQVMSEFVFVPSKSAPIRNADGSVDAAKPASPAAGMPVSPHNYSSSDLGALRASGVTSLRNSSSMIDALSVTLTRNTSGLRESPSTSSARLASSRDAANAVGKGQASASSANEVYLLGDWNNWMPVSMNQESAGHWCVITPVPTGYHEYCFEVDGRKMVSTRHPLCNDGHCNWRTIYGPRHRRKSWVRKFVLMIRELFLAASSAPHTPGGVGGGASGANDHEDEISEFLEELSEAGTPRSAAGLPKKPRAIYPLRYFIFAMLVYLVVYYVITTLWL</sequence>